<evidence type="ECO:0000313" key="3">
    <source>
        <dbReference type="EMBL" id="NDK89362.1"/>
    </source>
</evidence>
<protein>
    <submittedName>
        <fullName evidence="3">Thioesterase family protein</fullName>
    </submittedName>
</protein>
<feature type="domain" description="Acyl-CoA thioesterase-like N-terminal HotDog" evidence="1">
    <location>
        <begin position="36"/>
        <end position="123"/>
    </location>
</feature>
<dbReference type="EMBL" id="JAADZU010000016">
    <property type="protein sequence ID" value="NDK89362.1"/>
    <property type="molecule type" value="Genomic_DNA"/>
</dbReference>
<evidence type="ECO:0000259" key="2">
    <source>
        <dbReference type="Pfam" id="PF20789"/>
    </source>
</evidence>
<dbReference type="InterPro" id="IPR049450">
    <property type="entry name" value="ACOT8-like_C"/>
</dbReference>
<dbReference type="Pfam" id="PF13622">
    <property type="entry name" value="4HBT_3"/>
    <property type="match status" value="1"/>
</dbReference>
<reference evidence="3 4" key="1">
    <citation type="submission" date="2020-01" db="EMBL/GenBank/DDBJ databases">
        <title>Investigation of new actinobacteria for the biodesulphurisation of diesel fuel.</title>
        <authorList>
            <person name="Athi Narayanan S.M."/>
        </authorList>
    </citation>
    <scope>NUCLEOTIDE SEQUENCE [LARGE SCALE GENOMIC DNA]</scope>
    <source>
        <strain evidence="3 4">213E</strain>
    </source>
</reference>
<gene>
    <name evidence="3" type="ORF">GYA93_07165</name>
</gene>
<dbReference type="AlphaFoldDB" id="A0A7K3LM83"/>
<dbReference type="SUPFAM" id="SSF54637">
    <property type="entry name" value="Thioesterase/thiol ester dehydrase-isomerase"/>
    <property type="match status" value="1"/>
</dbReference>
<name>A0A7K3LM83_9ACTN</name>
<organism evidence="3 4">
    <name type="scientific">Gordonia desulfuricans</name>
    <dbReference type="NCBI Taxonomy" id="89051"/>
    <lineage>
        <taxon>Bacteria</taxon>
        <taxon>Bacillati</taxon>
        <taxon>Actinomycetota</taxon>
        <taxon>Actinomycetes</taxon>
        <taxon>Mycobacteriales</taxon>
        <taxon>Gordoniaceae</taxon>
        <taxon>Gordonia</taxon>
    </lineage>
</organism>
<evidence type="ECO:0000259" key="1">
    <source>
        <dbReference type="Pfam" id="PF13622"/>
    </source>
</evidence>
<evidence type="ECO:0000313" key="4">
    <source>
        <dbReference type="Proteomes" id="UP000466307"/>
    </source>
</evidence>
<dbReference type="Pfam" id="PF20789">
    <property type="entry name" value="4HBT_3C"/>
    <property type="match status" value="1"/>
</dbReference>
<accession>A0A7K3LM83</accession>
<comment type="caution">
    <text evidence="3">The sequence shown here is derived from an EMBL/GenBank/DDBJ whole genome shotgun (WGS) entry which is preliminary data.</text>
</comment>
<keyword evidence="4" id="KW-1185">Reference proteome</keyword>
<dbReference type="InterPro" id="IPR029069">
    <property type="entry name" value="HotDog_dom_sf"/>
</dbReference>
<dbReference type="RefSeq" id="WP_083533797.1">
    <property type="nucleotide sequence ID" value="NZ_JAADZU010000016.1"/>
</dbReference>
<sequence length="284" mass="30723">MDNAFYLPVPDFSDESGTGDADPDFEYFRPTSATVSPWSTDIQHGGPPTGLLMRALERADADPGRRFTRVTVDLIGAVGLDVNRVRAWVARPGRRISMLAAELEVRRPDGTFRVAARASAWLMRADDTADITVQPRPPLHPLPDDLDIRRGVTADPSLGVDWGTEGFIGAVHCAVLPGRTGKTPAVWLRPAVGLVDGEQISDLESLMTVVDVANGVGTRLDSAQWSWMNTDTTVHLSAVPRGRWLGIDAEMAAGRDGFGASFADLYDVDGFIGRSAQTALLDRR</sequence>
<feature type="domain" description="Acyl-CoA thioesterase-like C-terminal" evidence="2">
    <location>
        <begin position="178"/>
        <end position="280"/>
    </location>
</feature>
<dbReference type="Proteomes" id="UP000466307">
    <property type="component" value="Unassembled WGS sequence"/>
</dbReference>
<dbReference type="InterPro" id="IPR042171">
    <property type="entry name" value="Acyl-CoA_hotdog"/>
</dbReference>
<dbReference type="Gene3D" id="2.40.160.210">
    <property type="entry name" value="Acyl-CoA thioesterase, double hotdog domain"/>
    <property type="match status" value="1"/>
</dbReference>
<dbReference type="InterPro" id="IPR049449">
    <property type="entry name" value="TesB_ACOT8-like_N"/>
</dbReference>
<proteinExistence type="predicted"/>